<evidence type="ECO:0000313" key="1">
    <source>
        <dbReference type="EMBL" id="QFZ30011.1"/>
    </source>
</evidence>
<proteinExistence type="predicted"/>
<sequence>MEKAFSLRAHAAPVSGFCAWENQLVSADRSGTLIVWNLSTRRPAARFRAHEGQVLSMQPTRFGLLTHGRDSAVRIWPPGAAENSKGGDPHPIFEMPVNALNFCNVAYIDGADGTALLATPASVDSDCFDVYRLSPDFSLARAVENQAPKREQRGADHIEEIGASPGRGEGIIMRLSWAAPDLLYVGYESGALASFSLSPEGCRMLWLARAHSPHPVLSLALEGARVYSGSAAKTLLVHEPPHEEAVAKHNLGHYGVQCFEILPHLYLAGFWDGSVAGFSRGWQQLFCLERPHEQIEAPESPSRKSLCLFVWSAPAAPEQSRRDRLRSRRAAGRLLFVGHADGLIVAYAIDESSENGLLES</sequence>
<dbReference type="Proteomes" id="UP000326582">
    <property type="component" value="Chromosome 7"/>
</dbReference>
<gene>
    <name evidence="1" type="ORF">EJF14_70073</name>
</gene>
<reference evidence="2" key="1">
    <citation type="journal article" date="2019" name="MBio">
        <title>Comparative genomics for the elucidation of multidrug resistance (MDR) in Candida lusitaniae.</title>
        <authorList>
            <person name="Kannan A."/>
            <person name="Asner S.A."/>
            <person name="Trachsel E."/>
            <person name="Kelly S."/>
            <person name="Parker J."/>
            <person name="Sanglard D."/>
        </authorList>
    </citation>
    <scope>NUCLEOTIDE SEQUENCE [LARGE SCALE GENOMIC DNA]</scope>
    <source>
        <strain evidence="2">P1</strain>
    </source>
</reference>
<evidence type="ECO:0000313" key="2">
    <source>
        <dbReference type="Proteomes" id="UP000326582"/>
    </source>
</evidence>
<organism evidence="1 2">
    <name type="scientific">Clavispora lusitaniae</name>
    <name type="common">Candida lusitaniae</name>
    <dbReference type="NCBI Taxonomy" id="36911"/>
    <lineage>
        <taxon>Eukaryota</taxon>
        <taxon>Fungi</taxon>
        <taxon>Dikarya</taxon>
        <taxon>Ascomycota</taxon>
        <taxon>Saccharomycotina</taxon>
        <taxon>Pichiomycetes</taxon>
        <taxon>Metschnikowiaceae</taxon>
        <taxon>Clavispora</taxon>
    </lineage>
</organism>
<keyword evidence="2" id="KW-1185">Reference proteome</keyword>
<accession>A0ACD0WRI1</accession>
<name>A0ACD0WRI1_CLALS</name>
<dbReference type="EMBL" id="CP038490">
    <property type="protein sequence ID" value="QFZ30011.1"/>
    <property type="molecule type" value="Genomic_DNA"/>
</dbReference>
<protein>
    <submittedName>
        <fullName evidence="1">ASTRA-associated protein</fullName>
    </submittedName>
</protein>